<gene>
    <name evidence="8" type="ORF">RM649_24020</name>
</gene>
<dbReference type="PANTHER" id="PTHR43289">
    <property type="entry name" value="MITOGEN-ACTIVATED PROTEIN KINASE KINASE KINASE 20-RELATED"/>
    <property type="match status" value="1"/>
</dbReference>
<dbReference type="InterPro" id="IPR000719">
    <property type="entry name" value="Prot_kinase_dom"/>
</dbReference>
<dbReference type="RefSeq" id="WP_200695702.1">
    <property type="nucleotide sequence ID" value="NZ_JAVREX010000011.1"/>
</dbReference>
<dbReference type="Pfam" id="PF00069">
    <property type="entry name" value="Pkinase"/>
    <property type="match status" value="1"/>
</dbReference>
<dbReference type="InterPro" id="IPR008271">
    <property type="entry name" value="Ser/Thr_kinase_AS"/>
</dbReference>
<name>A0ABU2RPC4_9ACTN</name>
<dbReference type="PANTHER" id="PTHR43289:SF6">
    <property type="entry name" value="SERINE_THREONINE-PROTEIN KINASE NEKL-3"/>
    <property type="match status" value="1"/>
</dbReference>
<evidence type="ECO:0000259" key="7">
    <source>
        <dbReference type="PROSITE" id="PS50011"/>
    </source>
</evidence>
<dbReference type="EMBL" id="JAVREX010000011">
    <property type="protein sequence ID" value="MDT0430700.1"/>
    <property type="molecule type" value="Genomic_DNA"/>
</dbReference>
<dbReference type="SMART" id="SM00220">
    <property type="entry name" value="S_TKc"/>
    <property type="match status" value="1"/>
</dbReference>
<protein>
    <recommendedName>
        <fullName evidence="1">non-specific serine/threonine protein kinase</fullName>
        <ecNumber evidence="1">2.7.11.1</ecNumber>
    </recommendedName>
</protein>
<sequence length="320" mass="34320">MKVPQWSVRPPTRPEFRLTTRVLADRYRLGDVLGRGGAADVYEGLDLRMRRPVAIKVVRPESGLRTEERFHDEGRLLAQLQHPGLVAVYDSGEEDGCPYLVMQLIKGATLRRRIAAARMTPAEVGRAGAALASALAHVHAAGVVHRDVKPSNILMDETGRPHLTDFGISKLLDAAARTATGPLVGTAAYLAPEQVRGRGAGPASDVYSLGLVLIESLKGEMEYGGAPLESAIARLHRPPAVPPHLSAGLTGLLHAMTDPDEHSRPDALHCFRTLAAVAEEGHAEPVPEAATDRTGTPGAVRRAGRALLTALRRRPCPEPR</sequence>
<evidence type="ECO:0000256" key="6">
    <source>
        <dbReference type="ARBA" id="ARBA00022840"/>
    </source>
</evidence>
<keyword evidence="4" id="KW-0547">Nucleotide-binding</keyword>
<evidence type="ECO:0000313" key="8">
    <source>
        <dbReference type="EMBL" id="MDT0430700.1"/>
    </source>
</evidence>
<reference evidence="9" key="1">
    <citation type="submission" date="2023-07" db="EMBL/GenBank/DDBJ databases">
        <title>30 novel species of actinomycetes from the DSMZ collection.</title>
        <authorList>
            <person name="Nouioui I."/>
        </authorList>
    </citation>
    <scope>NUCLEOTIDE SEQUENCE [LARGE SCALE GENOMIC DNA]</scope>
    <source>
        <strain evidence="9">DSM 41770</strain>
    </source>
</reference>
<evidence type="ECO:0000256" key="3">
    <source>
        <dbReference type="ARBA" id="ARBA00022679"/>
    </source>
</evidence>
<dbReference type="CDD" id="cd14014">
    <property type="entry name" value="STKc_PknB_like"/>
    <property type="match status" value="1"/>
</dbReference>
<dbReference type="SUPFAM" id="SSF56112">
    <property type="entry name" value="Protein kinase-like (PK-like)"/>
    <property type="match status" value="1"/>
</dbReference>
<keyword evidence="9" id="KW-1185">Reference proteome</keyword>
<evidence type="ECO:0000313" key="9">
    <source>
        <dbReference type="Proteomes" id="UP001183777"/>
    </source>
</evidence>
<evidence type="ECO:0000256" key="5">
    <source>
        <dbReference type="ARBA" id="ARBA00022777"/>
    </source>
</evidence>
<dbReference type="EC" id="2.7.11.1" evidence="1"/>
<dbReference type="PROSITE" id="PS00108">
    <property type="entry name" value="PROTEIN_KINASE_ST"/>
    <property type="match status" value="1"/>
</dbReference>
<dbReference type="PROSITE" id="PS50011">
    <property type="entry name" value="PROTEIN_KINASE_DOM"/>
    <property type="match status" value="1"/>
</dbReference>
<keyword evidence="6" id="KW-0067">ATP-binding</keyword>
<keyword evidence="3 8" id="KW-0808">Transferase</keyword>
<evidence type="ECO:0000256" key="4">
    <source>
        <dbReference type="ARBA" id="ARBA00022741"/>
    </source>
</evidence>
<organism evidence="8 9">
    <name type="scientific">Streptomyces salyersiae</name>
    <dbReference type="NCBI Taxonomy" id="3075530"/>
    <lineage>
        <taxon>Bacteria</taxon>
        <taxon>Bacillati</taxon>
        <taxon>Actinomycetota</taxon>
        <taxon>Actinomycetes</taxon>
        <taxon>Kitasatosporales</taxon>
        <taxon>Streptomycetaceae</taxon>
        <taxon>Streptomyces</taxon>
    </lineage>
</organism>
<dbReference type="InterPro" id="IPR011009">
    <property type="entry name" value="Kinase-like_dom_sf"/>
</dbReference>
<evidence type="ECO:0000256" key="2">
    <source>
        <dbReference type="ARBA" id="ARBA00022527"/>
    </source>
</evidence>
<dbReference type="Proteomes" id="UP001183777">
    <property type="component" value="Unassembled WGS sequence"/>
</dbReference>
<dbReference type="Gene3D" id="1.10.510.10">
    <property type="entry name" value="Transferase(Phosphotransferase) domain 1"/>
    <property type="match status" value="1"/>
</dbReference>
<comment type="caution">
    <text evidence="8">The sequence shown here is derived from an EMBL/GenBank/DDBJ whole genome shotgun (WGS) entry which is preliminary data.</text>
</comment>
<accession>A0ABU2RPC4</accession>
<evidence type="ECO:0000256" key="1">
    <source>
        <dbReference type="ARBA" id="ARBA00012513"/>
    </source>
</evidence>
<dbReference type="Gene3D" id="3.30.200.20">
    <property type="entry name" value="Phosphorylase Kinase, domain 1"/>
    <property type="match status" value="1"/>
</dbReference>
<keyword evidence="2" id="KW-0723">Serine/threonine-protein kinase</keyword>
<keyword evidence="5 8" id="KW-0418">Kinase</keyword>
<dbReference type="GO" id="GO:0004674">
    <property type="term" value="F:protein serine/threonine kinase activity"/>
    <property type="evidence" value="ECO:0007669"/>
    <property type="project" value="UniProtKB-EC"/>
</dbReference>
<proteinExistence type="predicted"/>
<feature type="domain" description="Protein kinase" evidence="7">
    <location>
        <begin position="27"/>
        <end position="277"/>
    </location>
</feature>